<dbReference type="CDD" id="cd00130">
    <property type="entry name" value="PAS"/>
    <property type="match status" value="1"/>
</dbReference>
<dbReference type="Pfam" id="PF00989">
    <property type="entry name" value="PAS"/>
    <property type="match status" value="1"/>
</dbReference>
<evidence type="ECO:0000256" key="1">
    <source>
        <dbReference type="ARBA" id="ARBA00022801"/>
    </source>
</evidence>
<dbReference type="InterPro" id="IPR013767">
    <property type="entry name" value="PAS_fold"/>
</dbReference>
<gene>
    <name evidence="3" type="ORF">FB382_002684</name>
</gene>
<dbReference type="InterPro" id="IPR003594">
    <property type="entry name" value="HATPase_dom"/>
</dbReference>
<dbReference type="GO" id="GO:0016791">
    <property type="term" value="F:phosphatase activity"/>
    <property type="evidence" value="ECO:0007669"/>
    <property type="project" value="TreeGrafter"/>
</dbReference>
<dbReference type="InterPro" id="IPR036890">
    <property type="entry name" value="HATPase_C_sf"/>
</dbReference>
<dbReference type="Gene3D" id="3.30.450.20">
    <property type="entry name" value="PAS domain"/>
    <property type="match status" value="1"/>
</dbReference>
<evidence type="ECO:0000313" key="3">
    <source>
        <dbReference type="EMBL" id="MBA8804393.1"/>
    </source>
</evidence>
<sequence>MSALPQRARRSFVADPRSVGQARRFARELLEEWGAPELIDNAALVVSELVTNAVVHTGTTAVVDLRLDAASLRVEVADQHPTRTLPTGTSTPPADAEGGRGLMITSSLASSWGVEYTPVSKRVWLVCDRERSPGRQGPPARARQSVAVHGTTVGVVELAGDGTVVAWNADATGLFGWQPEQVVGRAFHQLVDPVAGERPPEGPVTTDTWQGAYALLSPEGVPIPVFASHAASSHGDGSSVLLVPEERRALIEHPARAQSTTPRRDADPLRLRNDALLRLAVDDYLPLATERVRDALDADAAYLLIGHEVDDAFEVVAVSGLPDTLRGTRLVAGEPGIPDPRSPHLPVLVDDAANDKVRLLEGTSARSLVAVPVVAAGRVIGSLGVASESRHGFSDDQCVLLQQLADSLALAADRARLQASERERRGWLTFVAEAGDLLAASLDQEMTMAMTGHIVVPRLATWCAVYLDDDRGEPVLQQVWHADERLVEDLRNSLAKARPDELDGTEDAVLAGELTTLRLVARGRGFGHLTLGRPAGNPLRDDVKLVTDSIARRAALAIDNARAHGALMSTGQALQNSLLPPSLPDVTGLDVGVVYAAAGEGTAAGGDFYDLFPLDAGTWCFVVGDVCGTGAEAAAVTGLARHTIRALTRAGFPVAPMLERLNAAILDEGERSRFLTLVCGIFRISGGRLHLSLVNAGHPAPFVTAADGNVRRIGAPQPLLGVLDRVDYLAEEHVLERGELLVALTDGVLERRDGGRMIDDEGVVAELRRAGDLPAQTVAERVRRLVVEFADVPPSDDMAILALRVSG</sequence>
<dbReference type="GO" id="GO:0006355">
    <property type="term" value="P:regulation of DNA-templated transcription"/>
    <property type="evidence" value="ECO:0007669"/>
    <property type="project" value="InterPro"/>
</dbReference>
<dbReference type="SMART" id="SM00065">
    <property type="entry name" value="GAF"/>
    <property type="match status" value="1"/>
</dbReference>
<accession>A0A7W3J159</accession>
<dbReference type="EMBL" id="JACGXA010000001">
    <property type="protein sequence ID" value="MBA8804393.1"/>
    <property type="molecule type" value="Genomic_DNA"/>
</dbReference>
<keyword evidence="4" id="KW-1185">Reference proteome</keyword>
<dbReference type="InterPro" id="IPR003018">
    <property type="entry name" value="GAF"/>
</dbReference>
<organism evidence="3 4">
    <name type="scientific">Nocardioides ginsengisegetis</name>
    <dbReference type="NCBI Taxonomy" id="661491"/>
    <lineage>
        <taxon>Bacteria</taxon>
        <taxon>Bacillati</taxon>
        <taxon>Actinomycetota</taxon>
        <taxon>Actinomycetes</taxon>
        <taxon>Propionibacteriales</taxon>
        <taxon>Nocardioidaceae</taxon>
        <taxon>Nocardioides</taxon>
    </lineage>
</organism>
<dbReference type="RefSeq" id="WP_182539892.1">
    <property type="nucleotide sequence ID" value="NZ_JACGXA010000001.1"/>
</dbReference>
<protein>
    <submittedName>
        <fullName evidence="3">Serine phosphatase RsbU (Regulator of sigma subunit)/anti-sigma regulatory factor (Ser/Thr protein kinase)</fullName>
    </submittedName>
</protein>
<dbReference type="PANTHER" id="PTHR43156:SF2">
    <property type="entry name" value="STAGE II SPORULATION PROTEIN E"/>
    <property type="match status" value="1"/>
</dbReference>
<dbReference type="SMART" id="SM00331">
    <property type="entry name" value="PP2C_SIG"/>
    <property type="match status" value="1"/>
</dbReference>
<feature type="domain" description="PAS" evidence="2">
    <location>
        <begin position="140"/>
        <end position="193"/>
    </location>
</feature>
<proteinExistence type="predicted"/>
<dbReference type="InterPro" id="IPR035965">
    <property type="entry name" value="PAS-like_dom_sf"/>
</dbReference>
<dbReference type="Proteomes" id="UP000580910">
    <property type="component" value="Unassembled WGS sequence"/>
</dbReference>
<dbReference type="SUPFAM" id="SSF55785">
    <property type="entry name" value="PYP-like sensor domain (PAS domain)"/>
    <property type="match status" value="1"/>
</dbReference>
<dbReference type="SUPFAM" id="SSF55874">
    <property type="entry name" value="ATPase domain of HSP90 chaperone/DNA topoisomerase II/histidine kinase"/>
    <property type="match status" value="1"/>
</dbReference>
<evidence type="ECO:0000259" key="2">
    <source>
        <dbReference type="PROSITE" id="PS50112"/>
    </source>
</evidence>
<dbReference type="InterPro" id="IPR029016">
    <property type="entry name" value="GAF-like_dom_sf"/>
</dbReference>
<dbReference type="PANTHER" id="PTHR43156">
    <property type="entry name" value="STAGE II SPORULATION PROTEIN E-RELATED"/>
    <property type="match status" value="1"/>
</dbReference>
<dbReference type="SMART" id="SM00091">
    <property type="entry name" value="PAS"/>
    <property type="match status" value="1"/>
</dbReference>
<dbReference type="InterPro" id="IPR000014">
    <property type="entry name" value="PAS"/>
</dbReference>
<dbReference type="AlphaFoldDB" id="A0A7W3J159"/>
<dbReference type="Gene3D" id="3.30.450.40">
    <property type="match status" value="2"/>
</dbReference>
<dbReference type="InterPro" id="IPR036457">
    <property type="entry name" value="PPM-type-like_dom_sf"/>
</dbReference>
<dbReference type="Pfam" id="PF13581">
    <property type="entry name" value="HATPase_c_2"/>
    <property type="match status" value="1"/>
</dbReference>
<dbReference type="Pfam" id="PF01590">
    <property type="entry name" value="GAF"/>
    <property type="match status" value="1"/>
</dbReference>
<dbReference type="CDD" id="cd16936">
    <property type="entry name" value="HATPase_RsbW-like"/>
    <property type="match status" value="1"/>
</dbReference>
<dbReference type="Gene3D" id="3.60.40.10">
    <property type="entry name" value="PPM-type phosphatase domain"/>
    <property type="match status" value="1"/>
</dbReference>
<dbReference type="Gene3D" id="3.30.565.10">
    <property type="entry name" value="Histidine kinase-like ATPase, C-terminal domain"/>
    <property type="match status" value="1"/>
</dbReference>
<dbReference type="PROSITE" id="PS50112">
    <property type="entry name" value="PAS"/>
    <property type="match status" value="1"/>
</dbReference>
<keyword evidence="1" id="KW-0378">Hydrolase</keyword>
<reference evidence="3 4" key="1">
    <citation type="submission" date="2020-07" db="EMBL/GenBank/DDBJ databases">
        <title>Sequencing the genomes of 1000 actinobacteria strains.</title>
        <authorList>
            <person name="Klenk H.-P."/>
        </authorList>
    </citation>
    <scope>NUCLEOTIDE SEQUENCE [LARGE SCALE GENOMIC DNA]</scope>
    <source>
        <strain evidence="3 4">DSM 21349</strain>
    </source>
</reference>
<dbReference type="InterPro" id="IPR001932">
    <property type="entry name" value="PPM-type_phosphatase-like_dom"/>
</dbReference>
<evidence type="ECO:0000313" key="4">
    <source>
        <dbReference type="Proteomes" id="UP000580910"/>
    </source>
</evidence>
<dbReference type="Pfam" id="PF07228">
    <property type="entry name" value="SpoIIE"/>
    <property type="match status" value="1"/>
</dbReference>
<dbReference type="SUPFAM" id="SSF55781">
    <property type="entry name" value="GAF domain-like"/>
    <property type="match status" value="1"/>
</dbReference>
<dbReference type="SUPFAM" id="SSF81606">
    <property type="entry name" value="PP2C-like"/>
    <property type="match status" value="1"/>
</dbReference>
<comment type="caution">
    <text evidence="3">The sequence shown here is derived from an EMBL/GenBank/DDBJ whole genome shotgun (WGS) entry which is preliminary data.</text>
</comment>
<name>A0A7W3J159_9ACTN</name>
<dbReference type="InterPro" id="IPR052016">
    <property type="entry name" value="Bact_Sigma-Reg"/>
</dbReference>